<dbReference type="RefSeq" id="WP_302038175.1">
    <property type="nucleotide sequence ID" value="NZ_JAUKPO010000007.1"/>
</dbReference>
<feature type="transmembrane region" description="Helical" evidence="6">
    <location>
        <begin position="21"/>
        <end position="42"/>
    </location>
</feature>
<sequence length="803" mass="90562">MLQNYVTIVLRNLLRHKTFSLINILGLATGMAVTLLIVLYVAHEYSYDHFHQKGGRIVRAEFKHQAGNESYSVPWMSYRFGEAVKNACPEVEDFARFKEPGFGSKLVQSDSQHKFFEPEFAFADEGFLRVFTFDFLQGDPKTALSRPFTVLLTEQTARKYFGDAHPIGKTLLYDKQYTFEVVGILRNLPPNSSIQFDFLADLSSYRSIERKIYEKFMSAQEMDKQFERVGASGGYSTYFLLHPQALASRVAQKIPSLLTIDDKIKSSHASYILDPLFDLHFNSLLPSARQAVTIFSVVAILILALALINYINLTTARSTSRAKEVGIRKVAGAARKSLIIQFYLESSLCVSLAFSLSVIIFILLQPLFFQILQFSVDESFLKSPYFLVPTFIFYIICIILSGSYPALLLSGFAPVEVLKGRFSPTGNAAWIRKGLTVFQFAVSIALIIGSILIKGQLNLFMQKDTGLDRERVAVVHLDIEDGLDKYYKAIREEIRQIRGVEHITASSLVMYGRYGNIWSIKSPDSIKDVSVHYFAVDEEFIPALGLKWAIPPQRGQALVTKDQMVINEMAANQLGIHAGNYQQRIDVGEGISKNVIGVLKDFNYATLAREIKPMALSIAPDSVYRDYLYIKLSQYASIPETIGAIGQVYNRYKTDKPFDYTFLDDTYRKQYENQISTAKIMFAFTAFAIIIACMGLFGLATFTAEQRTKEIGIRKVLGASVSQIVAMLSKDLLKLIAVAFVISTPIAWYFMHKWLEDFAYRIDIEWWVFGLAGVVALFIALFTVSFQAIKAALSNPVKSLRNE</sequence>
<feature type="transmembrane region" description="Helical" evidence="6">
    <location>
        <begin position="291"/>
        <end position="313"/>
    </location>
</feature>
<dbReference type="PANTHER" id="PTHR30572:SF18">
    <property type="entry name" value="ABC-TYPE MACROLIDE FAMILY EXPORT SYSTEM PERMEASE COMPONENT 2"/>
    <property type="match status" value="1"/>
</dbReference>
<name>A0ABT8R9K9_9BACT</name>
<feature type="transmembrane region" description="Helical" evidence="6">
    <location>
        <begin position="434"/>
        <end position="453"/>
    </location>
</feature>
<dbReference type="Pfam" id="PF12704">
    <property type="entry name" value="MacB_PCD"/>
    <property type="match status" value="1"/>
</dbReference>
<keyword evidence="2" id="KW-1003">Cell membrane</keyword>
<dbReference type="PANTHER" id="PTHR30572">
    <property type="entry name" value="MEMBRANE COMPONENT OF TRANSPORTER-RELATED"/>
    <property type="match status" value="1"/>
</dbReference>
<feature type="domain" description="ABC3 transporter permease C-terminal" evidence="7">
    <location>
        <begin position="297"/>
        <end position="411"/>
    </location>
</feature>
<dbReference type="Proteomes" id="UP001168528">
    <property type="component" value="Unassembled WGS sequence"/>
</dbReference>
<dbReference type="InterPro" id="IPR050250">
    <property type="entry name" value="Macrolide_Exporter_MacB"/>
</dbReference>
<reference evidence="9" key="1">
    <citation type="submission" date="2023-07" db="EMBL/GenBank/DDBJ databases">
        <title>The genome sequence of Rhodocytophaga aerolata KACC 12507.</title>
        <authorList>
            <person name="Zhang X."/>
        </authorList>
    </citation>
    <scope>NUCLEOTIDE SEQUENCE</scope>
    <source>
        <strain evidence="9">KACC 12507</strain>
    </source>
</reference>
<feature type="transmembrane region" description="Helical" evidence="6">
    <location>
        <begin position="680"/>
        <end position="704"/>
    </location>
</feature>
<keyword evidence="4 6" id="KW-1133">Transmembrane helix</keyword>
<evidence type="ECO:0000259" key="7">
    <source>
        <dbReference type="Pfam" id="PF02687"/>
    </source>
</evidence>
<evidence type="ECO:0000256" key="5">
    <source>
        <dbReference type="ARBA" id="ARBA00023136"/>
    </source>
</evidence>
<evidence type="ECO:0000256" key="2">
    <source>
        <dbReference type="ARBA" id="ARBA00022475"/>
    </source>
</evidence>
<dbReference type="InterPro" id="IPR025857">
    <property type="entry name" value="MacB_PCD"/>
</dbReference>
<feature type="domain" description="MacB-like periplasmic core" evidence="8">
    <location>
        <begin position="20"/>
        <end position="254"/>
    </location>
</feature>
<dbReference type="Pfam" id="PF02687">
    <property type="entry name" value="FtsX"/>
    <property type="match status" value="2"/>
</dbReference>
<evidence type="ECO:0000256" key="3">
    <source>
        <dbReference type="ARBA" id="ARBA00022692"/>
    </source>
</evidence>
<evidence type="ECO:0000256" key="4">
    <source>
        <dbReference type="ARBA" id="ARBA00022989"/>
    </source>
</evidence>
<gene>
    <name evidence="9" type="ORF">Q0590_13965</name>
</gene>
<evidence type="ECO:0000313" key="10">
    <source>
        <dbReference type="Proteomes" id="UP001168528"/>
    </source>
</evidence>
<evidence type="ECO:0000256" key="6">
    <source>
        <dbReference type="SAM" id="Phobius"/>
    </source>
</evidence>
<feature type="transmembrane region" description="Helical" evidence="6">
    <location>
        <begin position="732"/>
        <end position="751"/>
    </location>
</feature>
<feature type="transmembrane region" description="Helical" evidence="6">
    <location>
        <begin position="348"/>
        <end position="371"/>
    </location>
</feature>
<evidence type="ECO:0000313" key="9">
    <source>
        <dbReference type="EMBL" id="MDO1447370.1"/>
    </source>
</evidence>
<dbReference type="EMBL" id="JAUKPO010000007">
    <property type="protein sequence ID" value="MDO1447370.1"/>
    <property type="molecule type" value="Genomic_DNA"/>
</dbReference>
<feature type="transmembrane region" description="Helical" evidence="6">
    <location>
        <begin position="766"/>
        <end position="789"/>
    </location>
</feature>
<proteinExistence type="predicted"/>
<comment type="subcellular location">
    <subcellularLocation>
        <location evidence="1">Cell membrane</location>
        <topology evidence="1">Multi-pass membrane protein</topology>
    </subcellularLocation>
</comment>
<keyword evidence="5 6" id="KW-0472">Membrane</keyword>
<keyword evidence="10" id="KW-1185">Reference proteome</keyword>
<protein>
    <submittedName>
        <fullName evidence="9">ABC transporter permease</fullName>
    </submittedName>
</protein>
<comment type="caution">
    <text evidence="9">The sequence shown here is derived from an EMBL/GenBank/DDBJ whole genome shotgun (WGS) entry which is preliminary data.</text>
</comment>
<dbReference type="InterPro" id="IPR003838">
    <property type="entry name" value="ABC3_permease_C"/>
</dbReference>
<feature type="domain" description="ABC3 transporter permease C-terminal" evidence="7">
    <location>
        <begin position="683"/>
        <end position="792"/>
    </location>
</feature>
<keyword evidence="3 6" id="KW-0812">Transmembrane</keyword>
<feature type="transmembrane region" description="Helical" evidence="6">
    <location>
        <begin position="391"/>
        <end position="413"/>
    </location>
</feature>
<evidence type="ECO:0000256" key="1">
    <source>
        <dbReference type="ARBA" id="ARBA00004651"/>
    </source>
</evidence>
<evidence type="ECO:0000259" key="8">
    <source>
        <dbReference type="Pfam" id="PF12704"/>
    </source>
</evidence>
<organism evidence="9 10">
    <name type="scientific">Rhodocytophaga aerolata</name>
    <dbReference type="NCBI Taxonomy" id="455078"/>
    <lineage>
        <taxon>Bacteria</taxon>
        <taxon>Pseudomonadati</taxon>
        <taxon>Bacteroidota</taxon>
        <taxon>Cytophagia</taxon>
        <taxon>Cytophagales</taxon>
        <taxon>Rhodocytophagaceae</taxon>
        <taxon>Rhodocytophaga</taxon>
    </lineage>
</organism>
<accession>A0ABT8R9K9</accession>